<dbReference type="Proteomes" id="UP001075354">
    <property type="component" value="Unassembled WGS sequence"/>
</dbReference>
<reference evidence="1" key="1">
    <citation type="submission" date="2022-12" db="EMBL/GenBank/DDBJ databases">
        <title>Chromosome-level genome assembly of the bean flower thrips Megalurothrips usitatus.</title>
        <authorList>
            <person name="Ma L."/>
            <person name="Liu Q."/>
            <person name="Li H."/>
            <person name="Cai W."/>
        </authorList>
    </citation>
    <scope>NUCLEOTIDE SEQUENCE</scope>
    <source>
        <strain evidence="1">Cailab_2022a</strain>
    </source>
</reference>
<evidence type="ECO:0000313" key="2">
    <source>
        <dbReference type="Proteomes" id="UP001075354"/>
    </source>
</evidence>
<accession>A0AAV7X3G6</accession>
<proteinExistence type="predicted"/>
<organism evidence="1 2">
    <name type="scientific">Megalurothrips usitatus</name>
    <name type="common">bean blossom thrips</name>
    <dbReference type="NCBI Taxonomy" id="439358"/>
    <lineage>
        <taxon>Eukaryota</taxon>
        <taxon>Metazoa</taxon>
        <taxon>Ecdysozoa</taxon>
        <taxon>Arthropoda</taxon>
        <taxon>Hexapoda</taxon>
        <taxon>Insecta</taxon>
        <taxon>Pterygota</taxon>
        <taxon>Neoptera</taxon>
        <taxon>Paraneoptera</taxon>
        <taxon>Thysanoptera</taxon>
        <taxon>Terebrantia</taxon>
        <taxon>Thripoidea</taxon>
        <taxon>Thripidae</taxon>
        <taxon>Megalurothrips</taxon>
    </lineage>
</organism>
<dbReference type="EMBL" id="JAPTSV010000801">
    <property type="protein sequence ID" value="KAJ1518963.1"/>
    <property type="molecule type" value="Genomic_DNA"/>
</dbReference>
<gene>
    <name evidence="1" type="ORF">ONE63_011417</name>
</gene>
<comment type="caution">
    <text evidence="1">The sequence shown here is derived from an EMBL/GenBank/DDBJ whole genome shotgun (WGS) entry which is preliminary data.</text>
</comment>
<name>A0AAV7X3G6_9NEOP</name>
<evidence type="ECO:0000313" key="1">
    <source>
        <dbReference type="EMBL" id="KAJ1518963.1"/>
    </source>
</evidence>
<protein>
    <submittedName>
        <fullName evidence="1">Uncharacterized protein</fullName>
    </submittedName>
</protein>
<keyword evidence="2" id="KW-1185">Reference proteome</keyword>
<sequence>MNLFLEPFVNQANILSEHGVNWRHDGEEVNSKFIPTCGIVDAKARCEVLNMAPPTAYHGCTLCTIRGVQANGVKFPVLPHPEIVDPPVRRTDAQIKAQMLQAVDMPAEADAPYYIGAPQKVRLINRRLRAIKHPTLISRNTRGIEEYKKWRGNEWRNFLISWYSLLARPWTSQKICR</sequence>
<dbReference type="AlphaFoldDB" id="A0AAV7X3G6"/>